<dbReference type="GO" id="GO:0005886">
    <property type="term" value="C:plasma membrane"/>
    <property type="evidence" value="ECO:0007669"/>
    <property type="project" value="TreeGrafter"/>
</dbReference>
<evidence type="ECO:0000259" key="3">
    <source>
        <dbReference type="Pfam" id="PF01478"/>
    </source>
</evidence>
<sequence>MRTFLFLCFAVPISIVDIKTMHIPDWLTVSGCIMLLLYYLGFHRTELPAAAAGAVIIFTVFYLVRKLTSNGLGFGDVKYSFLCGLYGAFPVIVFGCIISAVLGLCCYGLVALFNGTERIRRMRIPFAPFMSAGTLIAFFII</sequence>
<keyword evidence="5" id="KW-1185">Reference proteome</keyword>
<dbReference type="EMBL" id="CP002696">
    <property type="protein sequence ID" value="AEE16697.1"/>
    <property type="molecule type" value="Genomic_DNA"/>
</dbReference>
<dbReference type="STRING" id="906968.Trebr_1269"/>
<dbReference type="InterPro" id="IPR050882">
    <property type="entry name" value="Prepilin_peptidase/N-MTase"/>
</dbReference>
<dbReference type="InterPro" id="IPR000045">
    <property type="entry name" value="Prepilin_IV_endopep_pep"/>
</dbReference>
<keyword evidence="2" id="KW-0812">Transmembrane</keyword>
<dbReference type="eggNOG" id="COG1989">
    <property type="taxonomic scope" value="Bacteria"/>
</dbReference>
<dbReference type="OrthoDB" id="361710at2"/>
<feature type="transmembrane region" description="Helical" evidence="2">
    <location>
        <begin position="26"/>
        <end position="42"/>
    </location>
</feature>
<keyword evidence="2" id="KW-1133">Transmembrane helix</keyword>
<proteinExistence type="inferred from homology"/>
<dbReference type="GO" id="GO:0006465">
    <property type="term" value="P:signal peptide processing"/>
    <property type="evidence" value="ECO:0007669"/>
    <property type="project" value="TreeGrafter"/>
</dbReference>
<feature type="transmembrane region" description="Helical" evidence="2">
    <location>
        <begin position="84"/>
        <end position="110"/>
    </location>
</feature>
<dbReference type="MEROPS" id="A24.019"/>
<accession>F4LM18</accession>
<evidence type="ECO:0000256" key="1">
    <source>
        <dbReference type="ARBA" id="ARBA00005801"/>
    </source>
</evidence>
<dbReference type="HOGENOM" id="CLU_057101_8_0_12"/>
<feature type="domain" description="Prepilin type IV endopeptidase peptidase" evidence="3">
    <location>
        <begin position="5"/>
        <end position="106"/>
    </location>
</feature>
<dbReference type="AlphaFoldDB" id="F4LM18"/>
<dbReference type="RefSeq" id="WP_013758404.1">
    <property type="nucleotide sequence ID" value="NC_015500.1"/>
</dbReference>
<evidence type="ECO:0000256" key="2">
    <source>
        <dbReference type="SAM" id="Phobius"/>
    </source>
</evidence>
<dbReference type="PANTHER" id="PTHR30487">
    <property type="entry name" value="TYPE 4 PREPILIN-LIKE PROTEINS LEADER PEPTIDE-PROCESSING ENZYME"/>
    <property type="match status" value="1"/>
</dbReference>
<evidence type="ECO:0000313" key="4">
    <source>
        <dbReference type="EMBL" id="AEE16697.1"/>
    </source>
</evidence>
<dbReference type="Pfam" id="PF01478">
    <property type="entry name" value="Peptidase_A24"/>
    <property type="match status" value="1"/>
</dbReference>
<dbReference type="Proteomes" id="UP000006546">
    <property type="component" value="Chromosome"/>
</dbReference>
<keyword evidence="2" id="KW-0472">Membrane</keyword>
<dbReference type="Gene3D" id="1.20.120.1220">
    <property type="match status" value="1"/>
</dbReference>
<reference evidence="5" key="1">
    <citation type="submission" date="2011-04" db="EMBL/GenBank/DDBJ databases">
        <title>The complete genome of Treponema brennaborense DSM 12168.</title>
        <authorList>
            <person name="Lucas S."/>
            <person name="Han J."/>
            <person name="Lapidus A."/>
            <person name="Bruce D."/>
            <person name="Goodwin L."/>
            <person name="Pitluck S."/>
            <person name="Peters L."/>
            <person name="Kyrpides N."/>
            <person name="Mavromatis K."/>
            <person name="Ivanova N."/>
            <person name="Mikhailova N."/>
            <person name="Pagani I."/>
            <person name="Teshima H."/>
            <person name="Detter J.C."/>
            <person name="Tapia R."/>
            <person name="Han C."/>
            <person name="Land M."/>
            <person name="Hauser L."/>
            <person name="Markowitz V."/>
            <person name="Cheng J.-F."/>
            <person name="Hugenholtz P."/>
            <person name="Woyke T."/>
            <person name="Wu D."/>
            <person name="Gronow S."/>
            <person name="Wellnitz S."/>
            <person name="Brambilla E."/>
            <person name="Klenk H.-P."/>
            <person name="Eisen J.A."/>
        </authorList>
    </citation>
    <scope>NUCLEOTIDE SEQUENCE [LARGE SCALE GENOMIC DNA]</scope>
    <source>
        <strain evidence="5">DSM 12168 / CIP 105900 / DD5/3</strain>
    </source>
</reference>
<dbReference type="KEGG" id="tbe:Trebr_1269"/>
<dbReference type="PANTHER" id="PTHR30487:SF0">
    <property type="entry name" value="PREPILIN LEADER PEPTIDASE_N-METHYLTRANSFERASE-RELATED"/>
    <property type="match status" value="1"/>
</dbReference>
<evidence type="ECO:0000313" key="5">
    <source>
        <dbReference type="Proteomes" id="UP000006546"/>
    </source>
</evidence>
<comment type="similarity">
    <text evidence="1">Belongs to the peptidase A24 family.</text>
</comment>
<gene>
    <name evidence="4" type="ordered locus">Trebr_1269</name>
</gene>
<organism evidence="4 5">
    <name type="scientific">Treponema brennaborense (strain DSM 12168 / CIP 105900 / DD5/3)</name>
    <dbReference type="NCBI Taxonomy" id="906968"/>
    <lineage>
        <taxon>Bacteria</taxon>
        <taxon>Pseudomonadati</taxon>
        <taxon>Spirochaetota</taxon>
        <taxon>Spirochaetia</taxon>
        <taxon>Spirochaetales</taxon>
        <taxon>Treponemataceae</taxon>
        <taxon>Treponema</taxon>
    </lineage>
</organism>
<name>F4LM18_TREBD</name>
<feature type="transmembrane region" description="Helical" evidence="2">
    <location>
        <begin position="47"/>
        <end position="64"/>
    </location>
</feature>
<dbReference type="GO" id="GO:0004190">
    <property type="term" value="F:aspartic-type endopeptidase activity"/>
    <property type="evidence" value="ECO:0007669"/>
    <property type="project" value="InterPro"/>
</dbReference>
<protein>
    <submittedName>
        <fullName evidence="4">Peptidase A24A prepilin type IV</fullName>
    </submittedName>
</protein>